<evidence type="ECO:0000259" key="2">
    <source>
        <dbReference type="Pfam" id="PF00144"/>
    </source>
</evidence>
<dbReference type="Pfam" id="PF26335">
    <property type="entry name" value="ARB_00930_C"/>
    <property type="match status" value="1"/>
</dbReference>
<evidence type="ECO:0008006" key="6">
    <source>
        <dbReference type="Google" id="ProtNLM"/>
    </source>
</evidence>
<dbReference type="InterPro" id="IPR012338">
    <property type="entry name" value="Beta-lactam/transpept-like"/>
</dbReference>
<evidence type="ECO:0000313" key="5">
    <source>
        <dbReference type="Proteomes" id="UP001310594"/>
    </source>
</evidence>
<evidence type="ECO:0000256" key="1">
    <source>
        <dbReference type="SAM" id="SignalP"/>
    </source>
</evidence>
<reference evidence="4" key="1">
    <citation type="submission" date="2023-08" db="EMBL/GenBank/DDBJ databases">
        <title>Black Yeasts Isolated from many extreme environments.</title>
        <authorList>
            <person name="Coleine C."/>
            <person name="Stajich J.E."/>
            <person name="Selbmann L."/>
        </authorList>
    </citation>
    <scope>NUCLEOTIDE SEQUENCE</scope>
    <source>
        <strain evidence="4">CCFEE 5810</strain>
    </source>
</reference>
<dbReference type="PANTHER" id="PTHR22935">
    <property type="entry name" value="PENICILLIN-BINDING PROTEIN"/>
    <property type="match status" value="1"/>
</dbReference>
<dbReference type="Gene3D" id="3.40.710.10">
    <property type="entry name" value="DD-peptidase/beta-lactamase superfamily"/>
    <property type="match status" value="1"/>
</dbReference>
<dbReference type="Proteomes" id="UP001310594">
    <property type="component" value="Unassembled WGS sequence"/>
</dbReference>
<accession>A0AAN7VSH5</accession>
<feature type="domain" description="Beta-lactamase-like ARB-00930-like C-terminal" evidence="3">
    <location>
        <begin position="454"/>
        <end position="607"/>
    </location>
</feature>
<dbReference type="Pfam" id="PF00144">
    <property type="entry name" value="Beta-lactamase"/>
    <property type="match status" value="1"/>
</dbReference>
<feature type="chain" id="PRO_5042901716" description="Beta-lactamase-related domain-containing protein" evidence="1">
    <location>
        <begin position="21"/>
        <end position="618"/>
    </location>
</feature>
<dbReference type="InterPro" id="IPR001466">
    <property type="entry name" value="Beta-lactam-related"/>
</dbReference>
<dbReference type="PANTHER" id="PTHR22935:SF97">
    <property type="entry name" value="BETA-LACTAMASE-RELATED DOMAIN-CONTAINING PROTEIN"/>
    <property type="match status" value="1"/>
</dbReference>
<dbReference type="SUPFAM" id="SSF56601">
    <property type="entry name" value="beta-lactamase/transpeptidase-like"/>
    <property type="match status" value="1"/>
</dbReference>
<dbReference type="EMBL" id="JAVRQU010000006">
    <property type="protein sequence ID" value="KAK5701461.1"/>
    <property type="molecule type" value="Genomic_DNA"/>
</dbReference>
<keyword evidence="1" id="KW-0732">Signal</keyword>
<sequence>MHFITPTNIALAIALRSVHADFLGLNNPAPVDLSSAQSHVRAAWSNISAIFDAYYHHNLNISAIKGLVGSENVTWSAGLFSLHDLAATQLQYHYVAPQIANSDLGTREVDGDSIYRSASVTKLITVLTGLLTLTETDWHRSIADIIPEFADGIGGPHAPRWDQITPWLLARQMSGLQAIGTISDTLPLLESIALATNTSLTDLLALSGVPPVARDVLGPCQTINCTVEDWIVSARSPPPVFLPATTTSYSNFGFMVLGLAISRITGKPYDTLYNDTVFAPLNMTSSFVNAPTEDPLLNRSVIAQPLGGAGGFGWSYAANNPGVPSGGILSTIHDLDKLGLAILNSTLMSPEKTREWMKPASHTASLTYSIGAPWEIVRYIHRSTGKVTDIYTKLGDSGAYGGILVLIPDYNAGFSFLNAYYESPEGPQTRGGSALSIINHIAKAVVPALEAQAVAEAVRKYVGVYSSPDAEVNSTIVIGSLALSNASDFAIVPEGLVVQSWISNDIDMLASYYPGAPLRLQLAIPNQTPGAPRSEVTFQGTQNKQWNTYDTAGFGPFTGFYGSNYDWLTYDGLRYGAEGLQTFRFGVDGNGCAVELTNAATRATLVKGRSEGGDRYSR</sequence>
<feature type="domain" description="Beta-lactamase-related" evidence="2">
    <location>
        <begin position="106"/>
        <end position="417"/>
    </location>
</feature>
<dbReference type="InterPro" id="IPR051478">
    <property type="entry name" value="Beta-lactamase-like_AB/R"/>
</dbReference>
<name>A0AAN7VSH5_9PEZI</name>
<dbReference type="AlphaFoldDB" id="A0AAN7VSH5"/>
<protein>
    <recommendedName>
        <fullName evidence="6">Beta-lactamase-related domain-containing protein</fullName>
    </recommendedName>
</protein>
<proteinExistence type="predicted"/>
<evidence type="ECO:0000259" key="3">
    <source>
        <dbReference type="Pfam" id="PF26335"/>
    </source>
</evidence>
<gene>
    <name evidence="4" type="ORF">LTR97_004275</name>
</gene>
<evidence type="ECO:0000313" key="4">
    <source>
        <dbReference type="EMBL" id="KAK5701461.1"/>
    </source>
</evidence>
<organism evidence="4 5">
    <name type="scientific">Elasticomyces elasticus</name>
    <dbReference type="NCBI Taxonomy" id="574655"/>
    <lineage>
        <taxon>Eukaryota</taxon>
        <taxon>Fungi</taxon>
        <taxon>Dikarya</taxon>
        <taxon>Ascomycota</taxon>
        <taxon>Pezizomycotina</taxon>
        <taxon>Dothideomycetes</taxon>
        <taxon>Dothideomycetidae</taxon>
        <taxon>Mycosphaerellales</taxon>
        <taxon>Teratosphaeriaceae</taxon>
        <taxon>Elasticomyces</taxon>
    </lineage>
</organism>
<dbReference type="InterPro" id="IPR058664">
    <property type="entry name" value="ARB_00930-like_C"/>
</dbReference>
<feature type="signal peptide" evidence="1">
    <location>
        <begin position="1"/>
        <end position="20"/>
    </location>
</feature>
<comment type="caution">
    <text evidence="4">The sequence shown here is derived from an EMBL/GenBank/DDBJ whole genome shotgun (WGS) entry which is preliminary data.</text>
</comment>